<dbReference type="SUPFAM" id="SSF46626">
    <property type="entry name" value="Cytochrome c"/>
    <property type="match status" value="1"/>
</dbReference>
<keyword evidence="5" id="KW-0472">Membrane</keyword>
<evidence type="ECO:0000313" key="8">
    <source>
        <dbReference type="Proteomes" id="UP000593892"/>
    </source>
</evidence>
<dbReference type="SUPFAM" id="SSF50974">
    <property type="entry name" value="Nitrous oxide reductase, N-terminal domain"/>
    <property type="match status" value="1"/>
</dbReference>
<gene>
    <name evidence="7" type="ORF">IRI77_07890</name>
</gene>
<dbReference type="Gene3D" id="1.10.760.10">
    <property type="entry name" value="Cytochrome c-like domain"/>
    <property type="match status" value="1"/>
</dbReference>
<evidence type="ECO:0000256" key="1">
    <source>
        <dbReference type="ARBA" id="ARBA00022617"/>
    </source>
</evidence>
<dbReference type="InterPro" id="IPR011045">
    <property type="entry name" value="N2O_reductase_N"/>
</dbReference>
<dbReference type="InterPro" id="IPR036909">
    <property type="entry name" value="Cyt_c-like_dom_sf"/>
</dbReference>
<dbReference type="Proteomes" id="UP000593892">
    <property type="component" value="Chromosome"/>
</dbReference>
<dbReference type="SUPFAM" id="SSF51004">
    <property type="entry name" value="C-terminal (heme d1) domain of cytochrome cd1-nitrite reductase"/>
    <property type="match status" value="1"/>
</dbReference>
<dbReference type="InterPro" id="IPR019405">
    <property type="entry name" value="Lactonase_7-beta_prop"/>
</dbReference>
<dbReference type="PANTHER" id="PTHR47197">
    <property type="entry name" value="PROTEIN NIRF"/>
    <property type="match status" value="1"/>
</dbReference>
<feature type="domain" description="Cytochrome c" evidence="6">
    <location>
        <begin position="816"/>
        <end position="953"/>
    </location>
</feature>
<keyword evidence="1 4" id="KW-0349">Heme</keyword>
<proteinExistence type="predicted"/>
<dbReference type="InterPro" id="IPR011964">
    <property type="entry name" value="YVTN_b-propeller_repeat"/>
</dbReference>
<accession>A0A7S7NVB3</accession>
<protein>
    <submittedName>
        <fullName evidence="7">PEP-CTERM sorting domain-containing protein</fullName>
    </submittedName>
</protein>
<sequence length="960" mass="100064">MNTRFDVVRKGVRVVFCVLALSLMLAMHLGASVITFGTYQEFGFSDAGISATGCDPADPSGPFCIESSGTVAGLLGAAPWTFTAPVGGAVLTVTDAFLSGERFEIFDFGSSIGLTSVPVDNIDCGDDPVPCLATAGVSIGIFHLAAGNHSLTITPTISNGGGSAYLLVDAPLTNVPEPGSWLLMGLGLTMVVLAKRWPAIVLPLKRRRRMGIPLICLAIAGFARLVYQPIPVQGAGPTMFSGPTSSQPLAITADDAFLVVANPDNNSVSFFDVRLDRNRRLAEVPVQTEPNGVAILPDGSKAYAANTVSGTVTVVPLNLKNGVIFKPTKHIVVGTEPYGLALSPNGRKLYVSNSRSDSVSVIDTATDTVTKTIFGVGPEPRGLAITNDGDADDADETIYVTQFLALPVAGKLDGQDDAKAGHVTVIAASTDTVTGNITIKPLADTGFRATGDAIGRVPPGDPGNPANFTFTTGAYPNQLNNIAVKGGFAFVPSVGASPNGPVRFDVNTQSLLSAINRTSGLDAGQTINLHLAVKNQTGSPKLFNTLPWALAFKHGADEGYVVIAASNVVVKVSVNPSTGAAAVRNDPVNSTRVLQLPVGRNPRGIVINSSDTRAYVMNYVSRDLTVLNLAGQESTMATVLSAKQPAAGSLAEKVQIGKELYNTSVGVFDPPTLGAPAITGRMSANGWGACATCHPSGLSDNVVWIFASGPKRTIPQHTNFDLTDPNRTSMRPLNWSAERDEQEDFELNIRAVSGGEGLIVQGDGVTPESAVTNLTPLANGGRSQLKVRGVGAWDALKAYVQYGIRPPVSPFSKSDPNVLAGRALFVSANCQQCHGGPQWTTAKIRFTPPPVAGLISGGEEISGELRNVGTFNSLALNEVRQNGAPPLGANGYVPPSLLSVFAFPQSFLHNGAAISLDEVLNSVSHRSAGTSGVDTLSSPADRSKIVEFLKTIDAASTPVP</sequence>
<evidence type="ECO:0000256" key="3">
    <source>
        <dbReference type="ARBA" id="ARBA00023004"/>
    </source>
</evidence>
<feature type="transmembrane region" description="Helical" evidence="5">
    <location>
        <begin position="12"/>
        <end position="36"/>
    </location>
</feature>
<evidence type="ECO:0000256" key="5">
    <source>
        <dbReference type="SAM" id="Phobius"/>
    </source>
</evidence>
<dbReference type="InterPro" id="IPR013424">
    <property type="entry name" value="Ice-binding_C"/>
</dbReference>
<keyword evidence="2 4" id="KW-0479">Metal-binding</keyword>
<evidence type="ECO:0000259" key="6">
    <source>
        <dbReference type="PROSITE" id="PS51007"/>
    </source>
</evidence>
<dbReference type="NCBIfam" id="TIGR02595">
    <property type="entry name" value="PEP_CTERM"/>
    <property type="match status" value="1"/>
</dbReference>
<dbReference type="AlphaFoldDB" id="A0A7S7NVB3"/>
<dbReference type="Pfam" id="PF10282">
    <property type="entry name" value="Lactonase"/>
    <property type="match status" value="1"/>
</dbReference>
<keyword evidence="5" id="KW-0812">Transmembrane</keyword>
<dbReference type="Gene3D" id="2.130.10.10">
    <property type="entry name" value="YVTN repeat-like/Quinoprotein amine dehydrogenase"/>
    <property type="match status" value="1"/>
</dbReference>
<dbReference type="PANTHER" id="PTHR47197:SF3">
    <property type="entry name" value="DIHYDRO-HEME D1 DEHYDROGENASE"/>
    <property type="match status" value="1"/>
</dbReference>
<dbReference type="KEGG" id="pfer:IRI77_07890"/>
<organism evidence="7 8">
    <name type="scientific">Paludibaculum fermentans</name>
    <dbReference type="NCBI Taxonomy" id="1473598"/>
    <lineage>
        <taxon>Bacteria</taxon>
        <taxon>Pseudomonadati</taxon>
        <taxon>Acidobacteriota</taxon>
        <taxon>Terriglobia</taxon>
        <taxon>Bryobacterales</taxon>
        <taxon>Bryobacteraceae</taxon>
        <taxon>Paludibaculum</taxon>
    </lineage>
</organism>
<evidence type="ECO:0000313" key="7">
    <source>
        <dbReference type="EMBL" id="QOY89864.1"/>
    </source>
</evidence>
<evidence type="ECO:0000256" key="2">
    <source>
        <dbReference type="ARBA" id="ARBA00022723"/>
    </source>
</evidence>
<dbReference type="InterPro" id="IPR015943">
    <property type="entry name" value="WD40/YVTN_repeat-like_dom_sf"/>
</dbReference>
<reference evidence="7 8" key="1">
    <citation type="submission" date="2020-10" db="EMBL/GenBank/DDBJ databases">
        <title>Complete genome sequence of Paludibaculum fermentans P105T, a facultatively anaerobic acidobacterium capable of dissimilatory Fe(III) reduction.</title>
        <authorList>
            <person name="Dedysh S.N."/>
            <person name="Beletsky A.V."/>
            <person name="Kulichevskaya I.S."/>
            <person name="Mardanov A.V."/>
            <person name="Ravin N.V."/>
        </authorList>
    </citation>
    <scope>NUCLEOTIDE SEQUENCE [LARGE SCALE GENOMIC DNA]</scope>
    <source>
        <strain evidence="7 8">P105</strain>
    </source>
</reference>
<name>A0A7S7NVB3_PALFE</name>
<evidence type="ECO:0000256" key="4">
    <source>
        <dbReference type="PROSITE-ProRule" id="PRU00433"/>
    </source>
</evidence>
<dbReference type="EMBL" id="CP063849">
    <property type="protein sequence ID" value="QOY89864.1"/>
    <property type="molecule type" value="Genomic_DNA"/>
</dbReference>
<dbReference type="RefSeq" id="WP_194451527.1">
    <property type="nucleotide sequence ID" value="NZ_CP063849.1"/>
</dbReference>
<dbReference type="GO" id="GO:0046872">
    <property type="term" value="F:metal ion binding"/>
    <property type="evidence" value="ECO:0007669"/>
    <property type="project" value="UniProtKB-KW"/>
</dbReference>
<keyword evidence="8" id="KW-1185">Reference proteome</keyword>
<dbReference type="NCBIfam" id="TIGR02276">
    <property type="entry name" value="beta_rpt_yvtn"/>
    <property type="match status" value="1"/>
</dbReference>
<dbReference type="GO" id="GO:0020037">
    <property type="term" value="F:heme binding"/>
    <property type="evidence" value="ECO:0007669"/>
    <property type="project" value="InterPro"/>
</dbReference>
<keyword evidence="3 4" id="KW-0408">Iron</keyword>
<dbReference type="GO" id="GO:0009055">
    <property type="term" value="F:electron transfer activity"/>
    <property type="evidence" value="ECO:0007669"/>
    <property type="project" value="InterPro"/>
</dbReference>
<keyword evidence="5" id="KW-1133">Transmembrane helix</keyword>
<dbReference type="InterPro" id="IPR011048">
    <property type="entry name" value="Haem_d1_sf"/>
</dbReference>
<dbReference type="InterPro" id="IPR009056">
    <property type="entry name" value="Cyt_c-like_dom"/>
</dbReference>
<dbReference type="InterPro" id="IPR051200">
    <property type="entry name" value="Host-pathogen_enzymatic-act"/>
</dbReference>
<dbReference type="PROSITE" id="PS51007">
    <property type="entry name" value="CYTC"/>
    <property type="match status" value="1"/>
</dbReference>